<dbReference type="GO" id="GO:0002098">
    <property type="term" value="P:tRNA wobble uridine modification"/>
    <property type="evidence" value="ECO:0007669"/>
    <property type="project" value="InterPro"/>
</dbReference>
<name>A0A9Q0MH95_BLOTA</name>
<dbReference type="AlphaFoldDB" id="A0A9Q0MH95"/>
<dbReference type="InterPro" id="IPR008728">
    <property type="entry name" value="Elongator_complex_protein_4"/>
</dbReference>
<evidence type="ECO:0000256" key="1">
    <source>
        <dbReference type="ARBA" id="ARBA00004123"/>
    </source>
</evidence>
<evidence type="ECO:0000256" key="8">
    <source>
        <dbReference type="ARBA" id="ARBA00023242"/>
    </source>
</evidence>
<reference evidence="9" key="1">
    <citation type="submission" date="2022-12" db="EMBL/GenBank/DDBJ databases">
        <title>Genome assemblies of Blomia tropicalis.</title>
        <authorList>
            <person name="Cui Y."/>
        </authorList>
    </citation>
    <scope>NUCLEOTIDE SEQUENCE</scope>
    <source>
        <tissue evidence="9">Adult mites</tissue>
    </source>
</reference>
<evidence type="ECO:0000256" key="5">
    <source>
        <dbReference type="ARBA" id="ARBA00020265"/>
    </source>
</evidence>
<evidence type="ECO:0000256" key="3">
    <source>
        <dbReference type="ARBA" id="ARBA00005043"/>
    </source>
</evidence>
<dbReference type="PANTHER" id="PTHR12896">
    <property type="entry name" value="PAX6 NEIGHBOR PROTEIN PAXNEB"/>
    <property type="match status" value="1"/>
</dbReference>
<organism evidence="9 10">
    <name type="scientific">Blomia tropicalis</name>
    <name type="common">Mite</name>
    <dbReference type="NCBI Taxonomy" id="40697"/>
    <lineage>
        <taxon>Eukaryota</taxon>
        <taxon>Metazoa</taxon>
        <taxon>Ecdysozoa</taxon>
        <taxon>Arthropoda</taxon>
        <taxon>Chelicerata</taxon>
        <taxon>Arachnida</taxon>
        <taxon>Acari</taxon>
        <taxon>Acariformes</taxon>
        <taxon>Sarcoptiformes</taxon>
        <taxon>Astigmata</taxon>
        <taxon>Glycyphagoidea</taxon>
        <taxon>Echimyopodidae</taxon>
        <taxon>Blomia</taxon>
    </lineage>
</organism>
<dbReference type="PANTHER" id="PTHR12896:SF1">
    <property type="entry name" value="ELONGATOR COMPLEX PROTEIN 4"/>
    <property type="match status" value="1"/>
</dbReference>
<dbReference type="Pfam" id="PF05625">
    <property type="entry name" value="PAXNEB"/>
    <property type="match status" value="1"/>
</dbReference>
<keyword evidence="10" id="KW-1185">Reference proteome</keyword>
<evidence type="ECO:0000313" key="9">
    <source>
        <dbReference type="EMBL" id="KAJ6225697.1"/>
    </source>
</evidence>
<evidence type="ECO:0000256" key="2">
    <source>
        <dbReference type="ARBA" id="ARBA00004496"/>
    </source>
</evidence>
<sequence>MDPSLSWSNKSLQIVCSTLIPSFDQLIGGGFAVSSLNVIDEDCDRIYSSMLTKAYISSAIIANQRVIIFSSSIKTKNARFLKELPVQSAVNDYEEKTPNTDDALKIAFRYSNLPSYPSGDVSATVRLDFGNNIDASVLENASVDFYEHSDIISILENLISSTNIKSNVCRILIDQIDSPLSTLSVSQLPKIFHRIKVLIRQLPNSVCLATLSSDRCNKTFNYGLLETISPSIRNRIHVLSDCVVRLIGFDEDENDNNPYSADYVGFLHLLRLPRLNSLAPYNPTLEATEFGIKLRNSKRYLTIEKLALPPDLGETVNRFTSSVQVTDNKSCSKTFVNF</sequence>
<dbReference type="Proteomes" id="UP001142055">
    <property type="component" value="Chromosome 1"/>
</dbReference>
<keyword evidence="7" id="KW-0819">tRNA processing</keyword>
<accession>A0A9Q0MH95</accession>
<evidence type="ECO:0000256" key="4">
    <source>
        <dbReference type="ARBA" id="ARBA00007573"/>
    </source>
</evidence>
<dbReference type="GO" id="GO:0008023">
    <property type="term" value="C:transcription elongation factor complex"/>
    <property type="evidence" value="ECO:0007669"/>
    <property type="project" value="TreeGrafter"/>
</dbReference>
<dbReference type="GO" id="GO:0033588">
    <property type="term" value="C:elongator holoenzyme complex"/>
    <property type="evidence" value="ECO:0007669"/>
    <property type="project" value="InterPro"/>
</dbReference>
<evidence type="ECO:0000313" key="10">
    <source>
        <dbReference type="Proteomes" id="UP001142055"/>
    </source>
</evidence>
<dbReference type="EMBL" id="JAPWDV010000001">
    <property type="protein sequence ID" value="KAJ6225697.1"/>
    <property type="molecule type" value="Genomic_DNA"/>
</dbReference>
<keyword evidence="6" id="KW-0963">Cytoplasm</keyword>
<dbReference type="GO" id="GO:0005737">
    <property type="term" value="C:cytoplasm"/>
    <property type="evidence" value="ECO:0007669"/>
    <property type="project" value="UniProtKB-SubCell"/>
</dbReference>
<keyword evidence="8" id="KW-0539">Nucleus</keyword>
<proteinExistence type="inferred from homology"/>
<gene>
    <name evidence="9" type="ORF">RDWZM_004242</name>
</gene>
<evidence type="ECO:0000256" key="6">
    <source>
        <dbReference type="ARBA" id="ARBA00022490"/>
    </source>
</evidence>
<dbReference type="OMA" id="SMTIAWR"/>
<comment type="similarity">
    <text evidence="4">Belongs to the ELP4 family.</text>
</comment>
<dbReference type="InterPro" id="IPR027417">
    <property type="entry name" value="P-loop_NTPase"/>
</dbReference>
<comment type="subcellular location">
    <subcellularLocation>
        <location evidence="2">Cytoplasm</location>
    </subcellularLocation>
    <subcellularLocation>
        <location evidence="1">Nucleus</location>
    </subcellularLocation>
</comment>
<evidence type="ECO:0000256" key="7">
    <source>
        <dbReference type="ARBA" id="ARBA00022694"/>
    </source>
</evidence>
<comment type="pathway">
    <text evidence="3">tRNA modification; 5-methoxycarbonylmethyl-2-thiouridine-tRNA biosynthesis.</text>
</comment>
<dbReference type="Gene3D" id="3.40.50.300">
    <property type="entry name" value="P-loop containing nucleotide triphosphate hydrolases"/>
    <property type="match status" value="1"/>
</dbReference>
<protein>
    <recommendedName>
        <fullName evidence="5">Elongator complex protein 4</fullName>
    </recommendedName>
</protein>
<comment type="caution">
    <text evidence="9">The sequence shown here is derived from an EMBL/GenBank/DDBJ whole genome shotgun (WGS) entry which is preliminary data.</text>
</comment>